<dbReference type="RefSeq" id="WP_192463579.1">
    <property type="nucleotide sequence ID" value="NZ_JACYFJ010000009.1"/>
</dbReference>
<organism evidence="1 2">
    <name type="scientific">Euzebyella saccharophila</name>
    <dbReference type="NCBI Taxonomy" id="679664"/>
    <lineage>
        <taxon>Bacteria</taxon>
        <taxon>Pseudomonadati</taxon>
        <taxon>Bacteroidota</taxon>
        <taxon>Flavobacteriia</taxon>
        <taxon>Flavobacteriales</taxon>
        <taxon>Flavobacteriaceae</taxon>
        <taxon>Euzebyella</taxon>
    </lineage>
</organism>
<proteinExistence type="predicted"/>
<dbReference type="EMBL" id="JBHSAW010000022">
    <property type="protein sequence ID" value="MFC4097533.1"/>
    <property type="molecule type" value="Genomic_DNA"/>
</dbReference>
<protein>
    <submittedName>
        <fullName evidence="1">Uncharacterized protein</fullName>
    </submittedName>
</protein>
<dbReference type="Proteomes" id="UP001595814">
    <property type="component" value="Unassembled WGS sequence"/>
</dbReference>
<accession>A0ABV8JU62</accession>
<evidence type="ECO:0000313" key="2">
    <source>
        <dbReference type="Proteomes" id="UP001595814"/>
    </source>
</evidence>
<evidence type="ECO:0000313" key="1">
    <source>
        <dbReference type="EMBL" id="MFC4097533.1"/>
    </source>
</evidence>
<keyword evidence="2" id="KW-1185">Reference proteome</keyword>
<sequence length="90" mass="10485">MRLKDQILAKLKECQKDYYSRQNAVEAYQILTNNLPDIDFNSEKTLQTFERNLDELKRSMTLVDKDLFAKTFASACLNISLAIRLSSTKY</sequence>
<gene>
    <name evidence="1" type="ORF">ACFOUT_16730</name>
</gene>
<comment type="caution">
    <text evidence="1">The sequence shown here is derived from an EMBL/GenBank/DDBJ whole genome shotgun (WGS) entry which is preliminary data.</text>
</comment>
<reference evidence="2" key="1">
    <citation type="journal article" date="2019" name="Int. J. Syst. Evol. Microbiol.">
        <title>The Global Catalogue of Microorganisms (GCM) 10K type strain sequencing project: providing services to taxonomists for standard genome sequencing and annotation.</title>
        <authorList>
            <consortium name="The Broad Institute Genomics Platform"/>
            <consortium name="The Broad Institute Genome Sequencing Center for Infectious Disease"/>
            <person name="Wu L."/>
            <person name="Ma J."/>
        </authorList>
    </citation>
    <scope>NUCLEOTIDE SEQUENCE [LARGE SCALE GENOMIC DNA]</scope>
    <source>
        <strain evidence="2">CECT 7477</strain>
    </source>
</reference>
<name>A0ABV8JU62_9FLAO</name>